<comment type="caution">
    <text evidence="6">Lacks conserved residue(s) required for the propagation of feature annotation.</text>
</comment>
<evidence type="ECO:0000259" key="7">
    <source>
        <dbReference type="Pfam" id="PF00156"/>
    </source>
</evidence>
<comment type="subunit">
    <text evidence="6">Homodimer.</text>
</comment>
<evidence type="ECO:0000313" key="8">
    <source>
        <dbReference type="EMBL" id="EKB31328.1"/>
    </source>
</evidence>
<dbReference type="GO" id="GO:0019856">
    <property type="term" value="P:pyrimidine nucleobase biosynthetic process"/>
    <property type="evidence" value="ECO:0007669"/>
    <property type="project" value="TreeGrafter"/>
</dbReference>
<feature type="binding site" description="in other chain" evidence="6">
    <location>
        <position position="32"/>
    </location>
    <ligand>
        <name>5-phospho-alpha-D-ribose 1-diphosphate</name>
        <dbReference type="ChEBI" id="CHEBI:58017"/>
        <note>ligand shared between dimeric partners</note>
    </ligand>
</feature>
<feature type="binding site" evidence="6">
    <location>
        <position position="130"/>
    </location>
    <ligand>
        <name>orotate</name>
        <dbReference type="ChEBI" id="CHEBI:30839"/>
    </ligand>
</feature>
<comment type="caution">
    <text evidence="8">The sequence shown here is derived from an EMBL/GenBank/DDBJ whole genome shotgun (WGS) entry which is preliminary data.</text>
</comment>
<evidence type="ECO:0000256" key="3">
    <source>
        <dbReference type="ARBA" id="ARBA00022676"/>
    </source>
</evidence>
<evidence type="ECO:0000256" key="5">
    <source>
        <dbReference type="ARBA" id="ARBA00022975"/>
    </source>
</evidence>
<organism evidence="8 9">
    <name type="scientific">Sutterella wadsworthensis 2_1_59BFAA</name>
    <dbReference type="NCBI Taxonomy" id="742823"/>
    <lineage>
        <taxon>Bacteria</taxon>
        <taxon>Pseudomonadati</taxon>
        <taxon>Pseudomonadota</taxon>
        <taxon>Betaproteobacteria</taxon>
        <taxon>Burkholderiales</taxon>
        <taxon>Sutterellaceae</taxon>
        <taxon>Sutterella</taxon>
    </lineage>
</organism>
<feature type="binding site" evidence="6">
    <location>
        <position position="104"/>
    </location>
    <ligand>
        <name>5-phospho-alpha-D-ribose 1-diphosphate</name>
        <dbReference type="ChEBI" id="CHEBI:58017"/>
        <note>ligand shared between dimeric partners</note>
    </ligand>
</feature>
<dbReference type="GO" id="GO:0004588">
    <property type="term" value="F:orotate phosphoribosyltransferase activity"/>
    <property type="evidence" value="ECO:0007669"/>
    <property type="project" value="UniProtKB-UniRule"/>
</dbReference>
<reference evidence="8 9" key="1">
    <citation type="submission" date="2012-05" db="EMBL/GenBank/DDBJ databases">
        <title>The Genome Sequence of Sutterella wadsworthensis 2_1_59BFAA.</title>
        <authorList>
            <consortium name="The Broad Institute Genome Sequencing Platform"/>
            <person name="Earl A."/>
            <person name="Ward D."/>
            <person name="Feldgarden M."/>
            <person name="Gevers D."/>
            <person name="Daigneault M."/>
            <person name="Strauss J."/>
            <person name="Allen-Vercoe E."/>
            <person name="Walker B."/>
            <person name="Young S.K."/>
            <person name="Zeng Q."/>
            <person name="Gargeya S."/>
            <person name="Fitzgerald M."/>
            <person name="Haas B."/>
            <person name="Abouelleil A."/>
            <person name="Alvarado L."/>
            <person name="Arachchi H.M."/>
            <person name="Berlin A.M."/>
            <person name="Chapman S.B."/>
            <person name="Goldberg J."/>
            <person name="Griggs A."/>
            <person name="Gujja S."/>
            <person name="Hansen M."/>
            <person name="Howarth C."/>
            <person name="Imamovic A."/>
            <person name="Larimer J."/>
            <person name="McCowen C."/>
            <person name="Montmayeur A."/>
            <person name="Murphy C."/>
            <person name="Neiman D."/>
            <person name="Pearson M."/>
            <person name="Priest M."/>
            <person name="Roberts A."/>
            <person name="Saif S."/>
            <person name="Shea T."/>
            <person name="Sisk P."/>
            <person name="Sykes S."/>
            <person name="Wortman J."/>
            <person name="Nusbaum C."/>
            <person name="Birren B."/>
        </authorList>
    </citation>
    <scope>NUCLEOTIDE SEQUENCE [LARGE SCALE GENOMIC DNA]</scope>
    <source>
        <strain evidence="8 9">2_1_59BFAA</strain>
    </source>
</reference>
<keyword evidence="3 6" id="KW-0328">Glycosyltransferase</keyword>
<feature type="binding site" evidence="6">
    <location>
        <position position="100"/>
    </location>
    <ligand>
        <name>5-phospho-alpha-D-ribose 1-diphosphate</name>
        <dbReference type="ChEBI" id="CHEBI:58017"/>
        <note>ligand shared between dimeric partners</note>
    </ligand>
</feature>
<dbReference type="STRING" id="742823.HMPREF9465_01043"/>
<evidence type="ECO:0000256" key="2">
    <source>
        <dbReference type="ARBA" id="ARBA00011971"/>
    </source>
</evidence>
<evidence type="ECO:0000256" key="1">
    <source>
        <dbReference type="ARBA" id="ARBA00004889"/>
    </source>
</evidence>
<keyword evidence="5 6" id="KW-0665">Pyrimidine biosynthesis</keyword>
<dbReference type="SUPFAM" id="SSF53271">
    <property type="entry name" value="PRTase-like"/>
    <property type="match status" value="1"/>
</dbReference>
<dbReference type="EC" id="2.4.2.10" evidence="2 6"/>
<comment type="similarity">
    <text evidence="6">Belongs to the purine/pyrimidine phosphoribosyltransferase family. PyrE subfamily.</text>
</comment>
<feature type="binding site" description="in other chain" evidence="6">
    <location>
        <begin position="126"/>
        <end position="134"/>
    </location>
    <ligand>
        <name>5-phospho-alpha-D-ribose 1-diphosphate</name>
        <dbReference type="ChEBI" id="CHEBI:58017"/>
        <note>ligand shared between dimeric partners</note>
    </ligand>
</feature>
<feature type="domain" description="Phosphoribosyltransferase" evidence="7">
    <location>
        <begin position="56"/>
        <end position="155"/>
    </location>
</feature>
<keyword evidence="4 6" id="KW-0808">Transferase</keyword>
<comment type="function">
    <text evidence="6">Catalyzes the transfer of a ribosyl phosphate group from 5-phosphoribose 1-diphosphate to orotate, leading to the formation of orotidine monophosphate (OMP).</text>
</comment>
<keyword evidence="9" id="KW-1185">Reference proteome</keyword>
<dbReference type="InterPro" id="IPR000836">
    <property type="entry name" value="PRTase_dom"/>
</dbReference>
<dbReference type="UniPathway" id="UPA00070">
    <property type="reaction ID" value="UER00119"/>
</dbReference>
<sequence length="224" mass="24664">MFKSKIAENILAEHLINNGAVSFLTERPMRLKSGLITPIYVDNRRLTAVPEAWRDILETMATKVVELGLEFDIVAGVEGAGVSHAAALAYRLNKPSIFVRQAAKTYGNKSRVEGCDIAGKRVLLIEDHISTGLSLLSAVEGLKAEGATVTDCLAITSFGIDETNKLFEKQQVRCHEMIDFTKVIDKAIELGTISADKKEVLNDWLANPWTWAARHALTPMDNEN</sequence>
<dbReference type="AlphaFoldDB" id="K1JXJ1"/>
<dbReference type="Gene3D" id="3.40.50.2020">
    <property type="match status" value="1"/>
</dbReference>
<dbReference type="RefSeq" id="WP_005434787.1">
    <property type="nucleotide sequence ID" value="NZ_JH815515.1"/>
</dbReference>
<dbReference type="Proteomes" id="UP000005835">
    <property type="component" value="Unassembled WGS sequence"/>
</dbReference>
<evidence type="ECO:0000256" key="4">
    <source>
        <dbReference type="ARBA" id="ARBA00022679"/>
    </source>
</evidence>
<dbReference type="eggNOG" id="COG0461">
    <property type="taxonomic scope" value="Bacteria"/>
</dbReference>
<comment type="pathway">
    <text evidence="1 6">Pyrimidine metabolism; UMP biosynthesis via de novo pathway; UMP from orotate: step 1/2.</text>
</comment>
<dbReference type="Pfam" id="PF00156">
    <property type="entry name" value="Pribosyltran"/>
    <property type="match status" value="1"/>
</dbReference>
<dbReference type="CDD" id="cd06223">
    <property type="entry name" value="PRTases_typeI"/>
    <property type="match status" value="1"/>
</dbReference>
<dbReference type="PANTHER" id="PTHR19278">
    <property type="entry name" value="OROTATE PHOSPHORIBOSYLTRANSFERASE"/>
    <property type="match status" value="1"/>
</dbReference>
<gene>
    <name evidence="6" type="primary">pyrE</name>
    <name evidence="8" type="ORF">HMPREF9465_01043</name>
</gene>
<evidence type="ECO:0000256" key="6">
    <source>
        <dbReference type="HAMAP-Rule" id="MF_01208"/>
    </source>
</evidence>
<dbReference type="PATRIC" id="fig|742823.3.peg.1029"/>
<protein>
    <recommendedName>
        <fullName evidence="2 6">Orotate phosphoribosyltransferase</fullName>
        <shortName evidence="6">OPRT</shortName>
        <shortName evidence="6">OPRTase</shortName>
        <ecNumber evidence="2 6">2.4.2.10</ecNumber>
    </recommendedName>
</protein>
<dbReference type="InterPro" id="IPR029057">
    <property type="entry name" value="PRTase-like"/>
</dbReference>
<accession>K1JXJ1</accession>
<evidence type="ECO:0000313" key="9">
    <source>
        <dbReference type="Proteomes" id="UP000005835"/>
    </source>
</evidence>
<comment type="catalytic activity">
    <reaction evidence="6">
        <text>orotidine 5'-phosphate + diphosphate = orotate + 5-phospho-alpha-D-ribose 1-diphosphate</text>
        <dbReference type="Rhea" id="RHEA:10380"/>
        <dbReference type="ChEBI" id="CHEBI:30839"/>
        <dbReference type="ChEBI" id="CHEBI:33019"/>
        <dbReference type="ChEBI" id="CHEBI:57538"/>
        <dbReference type="ChEBI" id="CHEBI:58017"/>
        <dbReference type="EC" id="2.4.2.10"/>
    </reaction>
</comment>
<dbReference type="GO" id="GO:0044205">
    <property type="term" value="P:'de novo' UMP biosynthetic process"/>
    <property type="evidence" value="ECO:0007669"/>
    <property type="project" value="UniProtKB-UniRule"/>
</dbReference>
<comment type="cofactor">
    <cofactor evidence="6">
        <name>Mg(2+)</name>
        <dbReference type="ChEBI" id="CHEBI:18420"/>
    </cofactor>
</comment>
<dbReference type="HOGENOM" id="CLU_074878_1_1_4"/>
<dbReference type="OrthoDB" id="9803963at2"/>
<proteinExistence type="inferred from homology"/>
<keyword evidence="6" id="KW-0460">Magnesium</keyword>
<name>K1JXJ1_9BURK</name>
<dbReference type="EMBL" id="ADMG01000028">
    <property type="protein sequence ID" value="EKB31328.1"/>
    <property type="molecule type" value="Genomic_DNA"/>
</dbReference>
<dbReference type="HAMAP" id="MF_01208">
    <property type="entry name" value="PyrE"/>
    <property type="match status" value="1"/>
</dbReference>
<dbReference type="InterPro" id="IPR023031">
    <property type="entry name" value="OPRT"/>
</dbReference>
<dbReference type="PANTHER" id="PTHR19278:SF9">
    <property type="entry name" value="URIDINE 5'-MONOPHOSPHATE SYNTHASE"/>
    <property type="match status" value="1"/>
</dbReference>
<dbReference type="GO" id="GO:0000287">
    <property type="term" value="F:magnesium ion binding"/>
    <property type="evidence" value="ECO:0007669"/>
    <property type="project" value="UniProtKB-UniRule"/>
</dbReference>